<proteinExistence type="evidence at transcript level"/>
<dbReference type="PRINTS" id="PR00830">
    <property type="entry name" value="ENDOLAPTASE"/>
</dbReference>
<evidence type="ECO:0000256" key="8">
    <source>
        <dbReference type="ARBA" id="ARBA00023016"/>
    </source>
</evidence>
<dbReference type="PROSITE" id="PS51786">
    <property type="entry name" value="LON_PROTEOLYTIC"/>
    <property type="match status" value="1"/>
</dbReference>
<dbReference type="Pfam" id="PF02190">
    <property type="entry name" value="LON_substr_bdg"/>
    <property type="match status" value="1"/>
</dbReference>
<comment type="caution">
    <text evidence="19">The sequence shown here is derived from an EMBL/GenBank/DDBJ whole genome shotgun (WGS) entry which is preliminary data.</text>
</comment>
<keyword evidence="8 9" id="KW-0346">Stress response</keyword>
<feature type="active site" evidence="9 11">
    <location>
        <position position="697"/>
    </location>
</feature>
<evidence type="ECO:0000256" key="1">
    <source>
        <dbReference type="ARBA" id="ARBA00004496"/>
    </source>
</evidence>
<evidence type="ECO:0000256" key="11">
    <source>
        <dbReference type="PIRSR" id="PIRSR001174-1"/>
    </source>
</evidence>
<dbReference type="GO" id="GO:0043565">
    <property type="term" value="F:sequence-specific DNA binding"/>
    <property type="evidence" value="ECO:0007669"/>
    <property type="project" value="UniProtKB-UniRule"/>
</dbReference>
<dbReference type="Gene3D" id="2.30.130.40">
    <property type="entry name" value="LON domain-like"/>
    <property type="match status" value="1"/>
</dbReference>
<evidence type="ECO:0000256" key="4">
    <source>
        <dbReference type="ARBA" id="ARBA00022741"/>
    </source>
</evidence>
<feature type="domain" description="Lon proteolytic" evidence="17">
    <location>
        <begin position="610"/>
        <end position="791"/>
    </location>
</feature>
<dbReference type="HAMAP" id="MF_01973">
    <property type="entry name" value="lon_bact"/>
    <property type="match status" value="1"/>
</dbReference>
<keyword evidence="4 9" id="KW-0547">Nucleotide-binding</keyword>
<dbReference type="GO" id="GO:0034605">
    <property type="term" value="P:cellular response to heat"/>
    <property type="evidence" value="ECO:0007669"/>
    <property type="project" value="UniProtKB-UniRule"/>
</dbReference>
<feature type="active site" evidence="9 11">
    <location>
        <position position="740"/>
    </location>
</feature>
<dbReference type="Pfam" id="PF22667">
    <property type="entry name" value="Lon_lid"/>
    <property type="match status" value="1"/>
</dbReference>
<dbReference type="InterPro" id="IPR003959">
    <property type="entry name" value="ATPase_AAA_core"/>
</dbReference>
<dbReference type="InterPro" id="IPR014721">
    <property type="entry name" value="Ribsml_uS5_D2-typ_fold_subgr"/>
</dbReference>
<evidence type="ECO:0000256" key="12">
    <source>
        <dbReference type="PIRSR" id="PIRSR001174-2"/>
    </source>
</evidence>
<dbReference type="InterPro" id="IPR008268">
    <property type="entry name" value="Peptidase_S16_AS"/>
</dbReference>
<dbReference type="CDD" id="cd19500">
    <property type="entry name" value="RecA-like_Lon"/>
    <property type="match status" value="1"/>
</dbReference>
<dbReference type="EC" id="3.4.21.53" evidence="9 10"/>
<dbReference type="Gene3D" id="3.30.230.10">
    <property type="match status" value="1"/>
</dbReference>
<dbReference type="GO" id="GO:0005737">
    <property type="term" value="C:cytoplasm"/>
    <property type="evidence" value="ECO:0007669"/>
    <property type="project" value="UniProtKB-SubCell"/>
</dbReference>
<dbReference type="Pfam" id="PF00004">
    <property type="entry name" value="AAA"/>
    <property type="match status" value="1"/>
</dbReference>
<keyword evidence="20" id="KW-1185">Reference proteome</keyword>
<evidence type="ECO:0000256" key="3">
    <source>
        <dbReference type="ARBA" id="ARBA00022670"/>
    </source>
</evidence>
<evidence type="ECO:0000256" key="7">
    <source>
        <dbReference type="ARBA" id="ARBA00022840"/>
    </source>
</evidence>
<evidence type="ECO:0000256" key="10">
    <source>
        <dbReference type="PIRNR" id="PIRNR001174"/>
    </source>
</evidence>
<dbReference type="InterPro" id="IPR003111">
    <property type="entry name" value="Lon_prtase_N"/>
</dbReference>
<dbReference type="SUPFAM" id="SSF88697">
    <property type="entry name" value="PUA domain-like"/>
    <property type="match status" value="1"/>
</dbReference>
<dbReference type="SUPFAM" id="SSF52540">
    <property type="entry name" value="P-loop containing nucleoside triphosphate hydrolases"/>
    <property type="match status" value="1"/>
</dbReference>
<dbReference type="GO" id="GO:0004252">
    <property type="term" value="F:serine-type endopeptidase activity"/>
    <property type="evidence" value="ECO:0007669"/>
    <property type="project" value="UniProtKB-UniRule"/>
</dbReference>
<gene>
    <name evidence="9" type="primary">lon</name>
    <name evidence="19" type="ORF">HNR65_000920</name>
</gene>
<evidence type="ECO:0000256" key="14">
    <source>
        <dbReference type="RuleBase" id="RU000591"/>
    </source>
</evidence>
<dbReference type="AlphaFoldDB" id="A0A7W0C7L0"/>
<dbReference type="Gene3D" id="1.20.5.5270">
    <property type="match status" value="1"/>
</dbReference>
<feature type="binding site" evidence="9 12">
    <location>
        <begin position="374"/>
        <end position="381"/>
    </location>
    <ligand>
        <name>ATP</name>
        <dbReference type="ChEBI" id="CHEBI:30616"/>
    </ligand>
</feature>
<feature type="compositionally biased region" description="Basic residues" evidence="16">
    <location>
        <begin position="801"/>
        <end position="816"/>
    </location>
</feature>
<evidence type="ECO:0000256" key="6">
    <source>
        <dbReference type="ARBA" id="ARBA00022825"/>
    </source>
</evidence>
<dbReference type="PIRSF" id="PIRSF001174">
    <property type="entry name" value="Lon_proteas"/>
    <property type="match status" value="1"/>
</dbReference>
<reference evidence="19 20" key="1">
    <citation type="submission" date="2020-07" db="EMBL/GenBank/DDBJ databases">
        <title>Genomic Encyclopedia of Type Strains, Phase IV (KMG-IV): sequencing the most valuable type-strain genomes for metagenomic binning, comparative biology and taxonomic classification.</title>
        <authorList>
            <person name="Goeker M."/>
        </authorList>
    </citation>
    <scope>NUCLEOTIDE SEQUENCE [LARGE SCALE GENOMIC DNA]</scope>
    <source>
        <strain evidence="19 20">DSM 17721</strain>
    </source>
</reference>
<dbReference type="GO" id="GO:0006515">
    <property type="term" value="P:protein quality control for misfolded or incompletely synthesized proteins"/>
    <property type="evidence" value="ECO:0007669"/>
    <property type="project" value="UniProtKB-UniRule"/>
</dbReference>
<feature type="region of interest" description="Disordered" evidence="16">
    <location>
        <begin position="799"/>
        <end position="823"/>
    </location>
</feature>
<keyword evidence="7 9" id="KW-0067">ATP-binding</keyword>
<dbReference type="InterPro" id="IPR054594">
    <property type="entry name" value="Lon_lid"/>
</dbReference>
<organism evidence="19 20">
    <name type="scientific">Desulfosalsimonas propionicica</name>
    <dbReference type="NCBI Taxonomy" id="332175"/>
    <lineage>
        <taxon>Bacteria</taxon>
        <taxon>Pseudomonadati</taxon>
        <taxon>Thermodesulfobacteriota</taxon>
        <taxon>Desulfobacteria</taxon>
        <taxon>Desulfobacterales</taxon>
        <taxon>Desulfosalsimonadaceae</taxon>
        <taxon>Desulfosalsimonas</taxon>
    </lineage>
</organism>
<comment type="subcellular location">
    <subcellularLocation>
        <location evidence="1 9 10">Cytoplasm</location>
    </subcellularLocation>
</comment>
<dbReference type="GO" id="GO:0016887">
    <property type="term" value="F:ATP hydrolysis activity"/>
    <property type="evidence" value="ECO:0007669"/>
    <property type="project" value="UniProtKB-UniRule"/>
</dbReference>
<protein>
    <recommendedName>
        <fullName evidence="9 10">Lon protease</fullName>
        <ecNumber evidence="9 10">3.4.21.53</ecNumber>
    </recommendedName>
    <alternativeName>
        <fullName evidence="9">ATP-dependent protease La</fullName>
    </alternativeName>
</protein>
<dbReference type="PANTHER" id="PTHR10046">
    <property type="entry name" value="ATP DEPENDENT LON PROTEASE FAMILY MEMBER"/>
    <property type="match status" value="1"/>
</dbReference>
<dbReference type="Pfam" id="PF05362">
    <property type="entry name" value="Lon_C"/>
    <property type="match status" value="1"/>
</dbReference>
<dbReference type="Gene3D" id="1.20.58.1480">
    <property type="match status" value="1"/>
</dbReference>
<evidence type="ECO:0000313" key="20">
    <source>
        <dbReference type="Proteomes" id="UP000525298"/>
    </source>
</evidence>
<dbReference type="InterPro" id="IPR020568">
    <property type="entry name" value="Ribosomal_Su5_D2-typ_SF"/>
</dbReference>
<dbReference type="EMBL" id="JACDUS010000002">
    <property type="protein sequence ID" value="MBA2880602.1"/>
    <property type="molecule type" value="Genomic_DNA"/>
</dbReference>
<dbReference type="SMART" id="SM00382">
    <property type="entry name" value="AAA"/>
    <property type="match status" value="1"/>
</dbReference>
<dbReference type="InterPro" id="IPR027417">
    <property type="entry name" value="P-loop_NTPase"/>
</dbReference>
<keyword evidence="2 9" id="KW-0963">Cytoplasm</keyword>
<dbReference type="FunFam" id="3.40.50.300:FF:000382">
    <property type="entry name" value="Lon protease homolog 2, peroxisomal"/>
    <property type="match status" value="1"/>
</dbReference>
<dbReference type="GO" id="GO:0005524">
    <property type="term" value="F:ATP binding"/>
    <property type="evidence" value="ECO:0007669"/>
    <property type="project" value="UniProtKB-UniRule"/>
</dbReference>
<dbReference type="Proteomes" id="UP000525298">
    <property type="component" value="Unassembled WGS sequence"/>
</dbReference>
<accession>A0A7W0C7L0</accession>
<keyword evidence="5 9" id="KW-0378">Hydrolase</keyword>
<evidence type="ECO:0000256" key="16">
    <source>
        <dbReference type="SAM" id="MobiDB-lite"/>
    </source>
</evidence>
<dbReference type="FunFam" id="1.20.5.5270:FF:000002">
    <property type="entry name" value="Lon protease homolog"/>
    <property type="match status" value="1"/>
</dbReference>
<keyword evidence="15" id="KW-0175">Coiled coil</keyword>
<dbReference type="InterPro" id="IPR008269">
    <property type="entry name" value="Lon_proteolytic"/>
</dbReference>
<evidence type="ECO:0000256" key="13">
    <source>
        <dbReference type="PROSITE-ProRule" id="PRU01122"/>
    </source>
</evidence>
<evidence type="ECO:0000313" key="19">
    <source>
        <dbReference type="EMBL" id="MBA2880602.1"/>
    </source>
</evidence>
<evidence type="ECO:0000256" key="15">
    <source>
        <dbReference type="SAM" id="Coils"/>
    </source>
</evidence>
<dbReference type="InterPro" id="IPR015947">
    <property type="entry name" value="PUA-like_sf"/>
</dbReference>
<keyword evidence="3 9" id="KW-0645">Protease</keyword>
<dbReference type="SUPFAM" id="SSF54211">
    <property type="entry name" value="Ribosomal protein S5 domain 2-like"/>
    <property type="match status" value="1"/>
</dbReference>
<dbReference type="PROSITE" id="PS01046">
    <property type="entry name" value="LON_SER"/>
    <property type="match status" value="1"/>
</dbReference>
<keyword evidence="6 9" id="KW-0720">Serine protease</keyword>
<feature type="domain" description="Lon N-terminal" evidence="18">
    <location>
        <begin position="27"/>
        <end position="222"/>
    </location>
</feature>
<comment type="subunit">
    <text evidence="9 10">Homohexamer. Organized in a ring with a central cavity.</text>
</comment>
<dbReference type="SMART" id="SM00464">
    <property type="entry name" value="LON"/>
    <property type="match status" value="1"/>
</dbReference>
<comment type="catalytic activity">
    <reaction evidence="9 10 13">
        <text>Hydrolysis of proteins in presence of ATP.</text>
        <dbReference type="EC" id="3.4.21.53"/>
    </reaction>
</comment>
<evidence type="ECO:0000259" key="18">
    <source>
        <dbReference type="PROSITE" id="PS51787"/>
    </source>
</evidence>
<evidence type="ECO:0000259" key="17">
    <source>
        <dbReference type="PROSITE" id="PS51786"/>
    </source>
</evidence>
<dbReference type="GO" id="GO:0004176">
    <property type="term" value="F:ATP-dependent peptidase activity"/>
    <property type="evidence" value="ECO:0007669"/>
    <property type="project" value="UniProtKB-UniRule"/>
</dbReference>
<comment type="function">
    <text evidence="9">ATP-dependent serine protease that mediates the selective degradation of mutant and abnormal proteins as well as certain short-lived regulatory proteins. Required for cellular homeostasis and for survival from DNA damage and developmental changes induced by stress. Degrades polypeptides processively to yield small peptide fragments that are 5 to 10 amino acids long. Binds to DNA in a double-stranded, site-specific manner.</text>
</comment>
<dbReference type="Gene3D" id="3.40.50.300">
    <property type="entry name" value="P-loop containing nucleotide triphosphate hydrolases"/>
    <property type="match status" value="1"/>
</dbReference>
<evidence type="ECO:0000256" key="9">
    <source>
        <dbReference type="HAMAP-Rule" id="MF_01973"/>
    </source>
</evidence>
<dbReference type="InterPro" id="IPR027543">
    <property type="entry name" value="Lon_bac"/>
</dbReference>
<dbReference type="NCBIfam" id="TIGR00763">
    <property type="entry name" value="lon"/>
    <property type="match status" value="1"/>
</dbReference>
<name>A0A7W0C7L0_9BACT</name>
<dbReference type="InterPro" id="IPR003593">
    <property type="entry name" value="AAA+_ATPase"/>
</dbReference>
<sequence>MAESDKDDLIRLIDESDEREVEIPDRLPLLPVRDMVIFTDMVLPLYIGREKSLRAVEAAMKKERLLFLAAQKDPMAEDPKSKDIYRVGTVCRILRMIKLPDGHFKVLIHGLEKGRVKRFASKKQFYEVSFDLLPDDSADISDVEHQALMRNVRENCEKILNIRGEYTGEISMLLDEIENPGKLADLVSSNLKLKTEEAQGLLETEDPVERLKQVNNYLAKEVELSTVQAKIQSHVRDEISKNQRDYFLREQVRAIHKELGEQDERSAEVEEYRKRIKKAKMPKEAAKEAEKQLKRLEQMHPDSSEATIVRTYLDWLVDLPWSRSTKDVIDIPKAKSVLDKNHYGLDRVKDRILEYLSVRKLNPNKKGQILCFVGPPGVGKTSLGQSIADAMNRNFFRMSLGGIRDEAEIRGHRRTYIGAMPGRILQGLKHCNSNNPVFMMDEIDKIGMDFRGDPSSALLEALDPEQNTNFSDHFVNMPFDLSRVLFILTANMTDTIPSALLDRMEVIQLAGYTEEEKQVIARRYLLPRQLSDNGLKSKDLSVSNSALARLITEYTSEAGLRNLERELGALCRKVARKMAEGKKGPFRITRGSLNTYLGPPRYIPELDQDETQVGLATGLAWTQVGGEVLYVEVSLLEGKGELIITGQLGEVMQESARAAVSYARAHQKELGLEKNVFESIDIHIHVPAGAIPKDGPSAGIAMATALISALTGQPVDKCVAMTGEISLRGRVLPIGGLREKAIGALRFGINTIIIPEKNKPELSEIPKNVRRKIQFIPVSTLDQAIEVAIGKDLAKKSAAAAKKKKTPARSTKKPAKKPANAAG</sequence>
<dbReference type="InterPro" id="IPR027065">
    <property type="entry name" value="Lon_Prtase"/>
</dbReference>
<comment type="induction">
    <text evidence="9">By heat shock.</text>
</comment>
<dbReference type="RefSeq" id="WP_181550271.1">
    <property type="nucleotide sequence ID" value="NZ_JACDUS010000002.1"/>
</dbReference>
<dbReference type="PROSITE" id="PS51787">
    <property type="entry name" value="LON_N"/>
    <property type="match status" value="1"/>
</dbReference>
<dbReference type="InterPro" id="IPR004815">
    <property type="entry name" value="Lon_bac/euk-typ"/>
</dbReference>
<evidence type="ECO:0000256" key="2">
    <source>
        <dbReference type="ARBA" id="ARBA00022490"/>
    </source>
</evidence>
<feature type="coiled-coil region" evidence="15">
    <location>
        <begin position="279"/>
        <end position="306"/>
    </location>
</feature>
<comment type="similarity">
    <text evidence="9 10 13 14">Belongs to the peptidase S16 family.</text>
</comment>
<dbReference type="InterPro" id="IPR046336">
    <property type="entry name" value="Lon_prtase_N_sf"/>
</dbReference>
<dbReference type="Gene3D" id="1.10.8.60">
    <property type="match status" value="1"/>
</dbReference>
<evidence type="ECO:0000256" key="5">
    <source>
        <dbReference type="ARBA" id="ARBA00022801"/>
    </source>
</evidence>